<comment type="caution">
    <text evidence="12">The sequence shown here is derived from an EMBL/GenBank/DDBJ whole genome shotgun (WGS) entry which is preliminary data.</text>
</comment>
<dbReference type="GO" id="GO:0008474">
    <property type="term" value="F:palmitoyl-(protein) hydrolase activity"/>
    <property type="evidence" value="ECO:0007669"/>
    <property type="project" value="UniProtKB-EC"/>
</dbReference>
<dbReference type="PANTHER" id="PTHR10655:SF68">
    <property type="entry name" value="PALMITOYL-PROTEIN HYDROLASE"/>
    <property type="match status" value="1"/>
</dbReference>
<keyword evidence="5" id="KW-0378">Hydrolase</keyword>
<dbReference type="Gene3D" id="3.40.50.1820">
    <property type="entry name" value="alpha/beta hydrolase"/>
    <property type="match status" value="1"/>
</dbReference>
<feature type="domain" description="Phospholipase/carboxylesterase/thioesterase" evidence="11">
    <location>
        <begin position="54"/>
        <end position="268"/>
    </location>
</feature>
<evidence type="ECO:0000313" key="12">
    <source>
        <dbReference type="EMBL" id="KAE9523327.1"/>
    </source>
</evidence>
<evidence type="ECO:0000256" key="6">
    <source>
        <dbReference type="ARBA" id="ARBA00022832"/>
    </source>
</evidence>
<dbReference type="Pfam" id="PF02230">
    <property type="entry name" value="Abhydrolase_2"/>
    <property type="match status" value="1"/>
</dbReference>
<dbReference type="PANTHER" id="PTHR10655">
    <property type="entry name" value="LYSOPHOSPHOLIPASE-RELATED"/>
    <property type="match status" value="1"/>
</dbReference>
<dbReference type="EC" id="3.1.2.22" evidence="3"/>
<evidence type="ECO:0000256" key="10">
    <source>
        <dbReference type="ARBA" id="ARBA00048656"/>
    </source>
</evidence>
<evidence type="ECO:0000256" key="8">
    <source>
        <dbReference type="ARBA" id="ARBA00031195"/>
    </source>
</evidence>
<dbReference type="GO" id="GO:0005737">
    <property type="term" value="C:cytoplasm"/>
    <property type="evidence" value="ECO:0007669"/>
    <property type="project" value="UniProtKB-SubCell"/>
</dbReference>
<evidence type="ECO:0000256" key="3">
    <source>
        <dbReference type="ARBA" id="ARBA00012423"/>
    </source>
</evidence>
<organism evidence="12 13">
    <name type="scientific">Aphis glycines</name>
    <name type="common">Soybean aphid</name>
    <dbReference type="NCBI Taxonomy" id="307491"/>
    <lineage>
        <taxon>Eukaryota</taxon>
        <taxon>Metazoa</taxon>
        <taxon>Ecdysozoa</taxon>
        <taxon>Arthropoda</taxon>
        <taxon>Hexapoda</taxon>
        <taxon>Insecta</taxon>
        <taxon>Pterygota</taxon>
        <taxon>Neoptera</taxon>
        <taxon>Paraneoptera</taxon>
        <taxon>Hemiptera</taxon>
        <taxon>Sternorrhyncha</taxon>
        <taxon>Aphidomorpha</taxon>
        <taxon>Aphidoidea</taxon>
        <taxon>Aphididae</taxon>
        <taxon>Aphidini</taxon>
        <taxon>Aphis</taxon>
        <taxon>Aphis</taxon>
    </lineage>
</organism>
<dbReference type="GO" id="GO:0006631">
    <property type="term" value="P:fatty acid metabolic process"/>
    <property type="evidence" value="ECO:0007669"/>
    <property type="project" value="UniProtKB-KW"/>
</dbReference>
<evidence type="ECO:0000256" key="5">
    <source>
        <dbReference type="ARBA" id="ARBA00022801"/>
    </source>
</evidence>
<dbReference type="FunFam" id="3.40.50.1820:FF:000010">
    <property type="entry name" value="Acyl-protein thioesterase 2"/>
    <property type="match status" value="1"/>
</dbReference>
<keyword evidence="7" id="KW-0443">Lipid metabolism</keyword>
<evidence type="ECO:0000256" key="9">
    <source>
        <dbReference type="ARBA" id="ARBA00047337"/>
    </source>
</evidence>
<evidence type="ECO:0000256" key="4">
    <source>
        <dbReference type="ARBA" id="ARBA00022490"/>
    </source>
</evidence>
<keyword evidence="4" id="KW-0963">Cytoplasm</keyword>
<sequence>MKFVDISMDLHNHKSSAVQKLALTQIGLIFSLFSVINCSNNTFAYTVANMSINPVVISSSVKQTATVIFLHGLGDSGYSINGWAEAMTQIRQPYVKVICPSASPMPVSLNQGFRMPSWFDLFTLDESGPEDENGIKEAAKLVHSIIDREIEASNIPSSRIALGGFSQGGALALYSAFTYNKPLAGVMALSCWIPLHKTFPAAATSNKDMPIIQCHGDCDPIVPLKWGQLTASILKSFAKNTELKTYRGLMHSSSDMELKDLKKFLETVLPPV</sequence>
<dbReference type="AlphaFoldDB" id="A0A6G0T097"/>
<reference evidence="12 13" key="1">
    <citation type="submission" date="2019-08" db="EMBL/GenBank/DDBJ databases">
        <title>The genome of the soybean aphid Biotype 1, its phylome, world population structure and adaptation to the North American continent.</title>
        <authorList>
            <person name="Giordano R."/>
            <person name="Donthu R.K."/>
            <person name="Hernandez A.G."/>
            <person name="Wright C.L."/>
            <person name="Zimin A.V."/>
        </authorList>
    </citation>
    <scope>NUCLEOTIDE SEQUENCE [LARGE SCALE GENOMIC DNA]</scope>
    <source>
        <tissue evidence="12">Whole aphids</tissue>
    </source>
</reference>
<dbReference type="Proteomes" id="UP000475862">
    <property type="component" value="Unassembled WGS sequence"/>
</dbReference>
<comment type="subcellular location">
    <subcellularLocation>
        <location evidence="1">Cytoplasm</location>
    </subcellularLocation>
</comment>
<dbReference type="GO" id="GO:0052689">
    <property type="term" value="F:carboxylic ester hydrolase activity"/>
    <property type="evidence" value="ECO:0007669"/>
    <property type="project" value="TreeGrafter"/>
</dbReference>
<proteinExistence type="inferred from homology"/>
<accession>A0A6G0T097</accession>
<evidence type="ECO:0000313" key="13">
    <source>
        <dbReference type="Proteomes" id="UP000475862"/>
    </source>
</evidence>
<dbReference type="InterPro" id="IPR003140">
    <property type="entry name" value="PLipase/COase/thioEstase"/>
</dbReference>
<evidence type="ECO:0000256" key="1">
    <source>
        <dbReference type="ARBA" id="ARBA00004496"/>
    </source>
</evidence>
<comment type="similarity">
    <text evidence="2">Belongs to the AB hydrolase superfamily. AB hydrolase 2 family.</text>
</comment>
<name>A0A6G0T097_APHGL</name>
<evidence type="ECO:0000256" key="2">
    <source>
        <dbReference type="ARBA" id="ARBA00006499"/>
    </source>
</evidence>
<keyword evidence="6" id="KW-0276">Fatty acid metabolism</keyword>
<protein>
    <recommendedName>
        <fullName evidence="3">palmitoyl-protein hydrolase</fullName>
        <ecNumber evidence="3">3.1.2.22</ecNumber>
    </recommendedName>
    <alternativeName>
        <fullName evidence="8">Palmitoyl-protein hydrolase</fullName>
    </alternativeName>
</protein>
<dbReference type="InterPro" id="IPR029058">
    <property type="entry name" value="AB_hydrolase_fold"/>
</dbReference>
<dbReference type="EMBL" id="VYZN01000080">
    <property type="protein sequence ID" value="KAE9523327.1"/>
    <property type="molecule type" value="Genomic_DNA"/>
</dbReference>
<evidence type="ECO:0000259" key="11">
    <source>
        <dbReference type="Pfam" id="PF02230"/>
    </source>
</evidence>
<comment type="catalytic activity">
    <reaction evidence="10">
        <text>1-hexadecanoyl-sn-glycero-3-phosphocholine + H2O = sn-glycerol 3-phosphocholine + hexadecanoate + H(+)</text>
        <dbReference type="Rhea" id="RHEA:40435"/>
        <dbReference type="ChEBI" id="CHEBI:7896"/>
        <dbReference type="ChEBI" id="CHEBI:15377"/>
        <dbReference type="ChEBI" id="CHEBI:15378"/>
        <dbReference type="ChEBI" id="CHEBI:16870"/>
        <dbReference type="ChEBI" id="CHEBI:72998"/>
    </reaction>
    <physiologicalReaction direction="left-to-right" evidence="10">
        <dbReference type="Rhea" id="RHEA:40436"/>
    </physiologicalReaction>
</comment>
<evidence type="ECO:0000256" key="7">
    <source>
        <dbReference type="ARBA" id="ARBA00023098"/>
    </source>
</evidence>
<comment type="catalytic activity">
    <reaction evidence="9">
        <text>S-hexadecanoyl-L-cysteinyl-[protein] + H2O = L-cysteinyl-[protein] + hexadecanoate + H(+)</text>
        <dbReference type="Rhea" id="RHEA:19233"/>
        <dbReference type="Rhea" id="RHEA-COMP:10131"/>
        <dbReference type="Rhea" id="RHEA-COMP:11032"/>
        <dbReference type="ChEBI" id="CHEBI:7896"/>
        <dbReference type="ChEBI" id="CHEBI:15377"/>
        <dbReference type="ChEBI" id="CHEBI:15378"/>
        <dbReference type="ChEBI" id="CHEBI:29950"/>
        <dbReference type="ChEBI" id="CHEBI:74151"/>
        <dbReference type="EC" id="3.1.2.22"/>
    </reaction>
</comment>
<keyword evidence="13" id="KW-1185">Reference proteome</keyword>
<dbReference type="OrthoDB" id="2418081at2759"/>
<dbReference type="InterPro" id="IPR050565">
    <property type="entry name" value="LYPA1-2/EST-like"/>
</dbReference>
<gene>
    <name evidence="12" type="ORF">AGLY_016275</name>
</gene>
<dbReference type="SUPFAM" id="SSF53474">
    <property type="entry name" value="alpha/beta-Hydrolases"/>
    <property type="match status" value="1"/>
</dbReference>